<dbReference type="AlphaFoldDB" id="A0AAN6V7C8"/>
<dbReference type="Proteomes" id="UP001302676">
    <property type="component" value="Unassembled WGS sequence"/>
</dbReference>
<feature type="compositionally biased region" description="Low complexity" evidence="1">
    <location>
        <begin position="671"/>
        <end position="691"/>
    </location>
</feature>
<proteinExistence type="predicted"/>
<feature type="compositionally biased region" description="Low complexity" evidence="1">
    <location>
        <begin position="359"/>
        <end position="372"/>
    </location>
</feature>
<feature type="region of interest" description="Disordered" evidence="1">
    <location>
        <begin position="608"/>
        <end position="761"/>
    </location>
</feature>
<reference evidence="2" key="1">
    <citation type="journal article" date="2023" name="Mol. Phylogenet. Evol.">
        <title>Genome-scale phylogeny and comparative genomics of the fungal order Sordariales.</title>
        <authorList>
            <person name="Hensen N."/>
            <person name="Bonometti L."/>
            <person name="Westerberg I."/>
            <person name="Brannstrom I.O."/>
            <person name="Guillou S."/>
            <person name="Cros-Aarteil S."/>
            <person name="Calhoun S."/>
            <person name="Haridas S."/>
            <person name="Kuo A."/>
            <person name="Mondo S."/>
            <person name="Pangilinan J."/>
            <person name="Riley R."/>
            <person name="LaButti K."/>
            <person name="Andreopoulos B."/>
            <person name="Lipzen A."/>
            <person name="Chen C."/>
            <person name="Yan M."/>
            <person name="Daum C."/>
            <person name="Ng V."/>
            <person name="Clum A."/>
            <person name="Steindorff A."/>
            <person name="Ohm R.A."/>
            <person name="Martin F."/>
            <person name="Silar P."/>
            <person name="Natvig D.O."/>
            <person name="Lalanne C."/>
            <person name="Gautier V."/>
            <person name="Ament-Velasquez S.L."/>
            <person name="Kruys A."/>
            <person name="Hutchinson M.I."/>
            <person name="Powell A.J."/>
            <person name="Barry K."/>
            <person name="Miller A.N."/>
            <person name="Grigoriev I.V."/>
            <person name="Debuchy R."/>
            <person name="Gladieux P."/>
            <person name="Hiltunen Thoren M."/>
            <person name="Johannesson H."/>
        </authorList>
    </citation>
    <scope>NUCLEOTIDE SEQUENCE</scope>
    <source>
        <strain evidence="2">CBS 141.50</strain>
    </source>
</reference>
<feature type="region of interest" description="Disordered" evidence="1">
    <location>
        <begin position="185"/>
        <end position="252"/>
    </location>
</feature>
<feature type="compositionally biased region" description="Polar residues" evidence="1">
    <location>
        <begin position="318"/>
        <end position="334"/>
    </location>
</feature>
<name>A0AAN6V7C8_9PEZI</name>
<evidence type="ECO:0000256" key="1">
    <source>
        <dbReference type="SAM" id="MobiDB-lite"/>
    </source>
</evidence>
<feature type="compositionally biased region" description="Polar residues" evidence="1">
    <location>
        <begin position="612"/>
        <end position="623"/>
    </location>
</feature>
<evidence type="ECO:0000313" key="2">
    <source>
        <dbReference type="EMBL" id="KAK4145395.1"/>
    </source>
</evidence>
<reference evidence="2" key="2">
    <citation type="submission" date="2023-05" db="EMBL/GenBank/DDBJ databases">
        <authorList>
            <consortium name="Lawrence Berkeley National Laboratory"/>
            <person name="Steindorff A."/>
            <person name="Hensen N."/>
            <person name="Bonometti L."/>
            <person name="Westerberg I."/>
            <person name="Brannstrom I.O."/>
            <person name="Guillou S."/>
            <person name="Cros-Aarteil S."/>
            <person name="Calhoun S."/>
            <person name="Haridas S."/>
            <person name="Kuo A."/>
            <person name="Mondo S."/>
            <person name="Pangilinan J."/>
            <person name="Riley R."/>
            <person name="Labutti K."/>
            <person name="Andreopoulos B."/>
            <person name="Lipzen A."/>
            <person name="Chen C."/>
            <person name="Yanf M."/>
            <person name="Daum C."/>
            <person name="Ng V."/>
            <person name="Clum A."/>
            <person name="Ohm R."/>
            <person name="Martin F."/>
            <person name="Silar P."/>
            <person name="Natvig D."/>
            <person name="Lalanne C."/>
            <person name="Gautier V."/>
            <person name="Ament-Velasquez S.L."/>
            <person name="Kruys A."/>
            <person name="Hutchinson M.I."/>
            <person name="Powell A.J."/>
            <person name="Barry K."/>
            <person name="Miller A.N."/>
            <person name="Grigoriev I.V."/>
            <person name="Debuchy R."/>
            <person name="Gladieux P."/>
            <person name="Thoren M.H."/>
            <person name="Johannesson H."/>
        </authorList>
    </citation>
    <scope>NUCLEOTIDE SEQUENCE</scope>
    <source>
        <strain evidence="2">CBS 141.50</strain>
    </source>
</reference>
<feature type="compositionally biased region" description="Polar residues" evidence="1">
    <location>
        <begin position="27"/>
        <end position="44"/>
    </location>
</feature>
<comment type="caution">
    <text evidence="2">The sequence shown here is derived from an EMBL/GenBank/DDBJ whole genome shotgun (WGS) entry which is preliminary data.</text>
</comment>
<accession>A0AAN6V7C8</accession>
<feature type="compositionally biased region" description="Polar residues" evidence="1">
    <location>
        <begin position="1"/>
        <end position="19"/>
    </location>
</feature>
<evidence type="ECO:0000313" key="3">
    <source>
        <dbReference type="Proteomes" id="UP001302676"/>
    </source>
</evidence>
<keyword evidence="3" id="KW-1185">Reference proteome</keyword>
<feature type="compositionally biased region" description="Low complexity" evidence="1">
    <location>
        <begin position="517"/>
        <end position="533"/>
    </location>
</feature>
<feature type="compositionally biased region" description="Polar residues" evidence="1">
    <location>
        <begin position="710"/>
        <end position="726"/>
    </location>
</feature>
<protein>
    <submittedName>
        <fullName evidence="2">Uncharacterized protein</fullName>
    </submittedName>
</protein>
<feature type="region of interest" description="Disordered" evidence="1">
    <location>
        <begin position="835"/>
        <end position="859"/>
    </location>
</feature>
<feature type="region of interest" description="Disordered" evidence="1">
    <location>
        <begin position="779"/>
        <end position="811"/>
    </location>
</feature>
<feature type="region of interest" description="Disordered" evidence="1">
    <location>
        <begin position="1"/>
        <end position="76"/>
    </location>
</feature>
<gene>
    <name evidence="2" type="ORF">C8A04DRAFT_26904</name>
</gene>
<feature type="region of interest" description="Disordered" evidence="1">
    <location>
        <begin position="89"/>
        <end position="121"/>
    </location>
</feature>
<feature type="compositionally biased region" description="Basic and acidic residues" evidence="1">
    <location>
        <begin position="626"/>
        <end position="654"/>
    </location>
</feature>
<dbReference type="EMBL" id="MU853569">
    <property type="protein sequence ID" value="KAK4145395.1"/>
    <property type="molecule type" value="Genomic_DNA"/>
</dbReference>
<feature type="compositionally biased region" description="Polar residues" evidence="1">
    <location>
        <begin position="436"/>
        <end position="460"/>
    </location>
</feature>
<feature type="compositionally biased region" description="Low complexity" evidence="1">
    <location>
        <begin position="426"/>
        <end position="435"/>
    </location>
</feature>
<dbReference type="RefSeq" id="XP_062638766.1">
    <property type="nucleotide sequence ID" value="XM_062780089.1"/>
</dbReference>
<sequence>MSTPENNDNPSPHNTTQARGSVVSAEEGNSPSKSSNTSQRNTQFEPIRGGTTLTSKILRPNGGVHGDTATDPEESEVTMTRELIKFFREVSPPPGNPMSRPDNVTLDPKAPNSAPLPRKKGSFRSALIPLYHRFRSRRELKKAKPGHIVLPDSAVAGTSDGGHRHIAISIPVEHDHLDLVASNAAADPAARDQPEGGEGSGSPGRQSKGQPLRDPDPISTATSRRHSISTEAWTNAEMPPLTRSPGRHSISGPCHPVSPLLFHETVTATAGSTTPPSLRSSVVLPGSFHGAGSGYGGAGGGGGGQESDSDNDVFYTAHSSQVDPQGSDTGSQSLGGYRGDTDTDVAQVPVEEGEEEEPAYSAGASSSSQLASFHPPPSSGVNPRVSVRGTPNPPLARLYGGALYEPHALSDIVSASSPDPSPTSPTSPQSALASQEYSEGTSTNGGLSTPLRTAASAQSIRSRHPRRVSGLADLRGATQSQPSTSTPSPDTSSPQPPVRSPLRAQGRNGSGNGNGNGSETTNGGTSSTENGNSVLKENENENDNGNGHTEHPANTLPNRNNQGVIDDLETRLGRLERSHAEWLSRLIPIIEQMAQHSGLTGEQLWVGEEPGQAQQSTSQSSFDMSPAHEHPPQPQEEGEHQPHETHDSDSERPTSHQNGSVHGSVHGSIYGSTHGSTHGSSSGSGSSNGNSNRREKGKGRARPLIICPPRSSTYEPSTRATTSSGTDGLAGHDGTHQRENGNGSGGSARNTQMRDSGIAGNDDHITLTQWLEGHYTTHAESSRNAAAAAAGTSGTAQHILSGPDMSSSDPDLDLSMLPPLNMTLADFEVGGREWRRHRGPRGSQGLVGEEEDDVDGSGMGRVTTVMEDLLRNTRTVR</sequence>
<dbReference type="GeneID" id="87816702"/>
<feature type="region of interest" description="Disordered" evidence="1">
    <location>
        <begin position="412"/>
        <end position="562"/>
    </location>
</feature>
<feature type="compositionally biased region" description="Low complexity" evidence="1">
    <location>
        <begin position="478"/>
        <end position="493"/>
    </location>
</feature>
<organism evidence="2 3">
    <name type="scientific">Dichotomopilus funicola</name>
    <dbReference type="NCBI Taxonomy" id="1934379"/>
    <lineage>
        <taxon>Eukaryota</taxon>
        <taxon>Fungi</taxon>
        <taxon>Dikarya</taxon>
        <taxon>Ascomycota</taxon>
        <taxon>Pezizomycotina</taxon>
        <taxon>Sordariomycetes</taxon>
        <taxon>Sordariomycetidae</taxon>
        <taxon>Sordariales</taxon>
        <taxon>Chaetomiaceae</taxon>
        <taxon>Dichotomopilus</taxon>
    </lineage>
</organism>
<feature type="region of interest" description="Disordered" evidence="1">
    <location>
        <begin position="318"/>
        <end position="393"/>
    </location>
</feature>